<feature type="compositionally biased region" description="Polar residues" evidence="1">
    <location>
        <begin position="19"/>
        <end position="33"/>
    </location>
</feature>
<dbReference type="EMBL" id="SBHS01000023">
    <property type="protein sequence ID" value="TWU72857.1"/>
    <property type="molecule type" value="Genomic_DNA"/>
</dbReference>
<organism evidence="2 3">
    <name type="scientific">Metarhizium rileyi (strain RCEF 4871)</name>
    <name type="common">Nomuraea rileyi</name>
    <dbReference type="NCBI Taxonomy" id="1649241"/>
    <lineage>
        <taxon>Eukaryota</taxon>
        <taxon>Fungi</taxon>
        <taxon>Dikarya</taxon>
        <taxon>Ascomycota</taxon>
        <taxon>Pezizomycotina</taxon>
        <taxon>Sordariomycetes</taxon>
        <taxon>Hypocreomycetidae</taxon>
        <taxon>Hypocreales</taxon>
        <taxon>Clavicipitaceae</taxon>
        <taxon>Metarhizium</taxon>
    </lineage>
</organism>
<feature type="compositionally biased region" description="Basic and acidic residues" evidence="1">
    <location>
        <begin position="36"/>
        <end position="45"/>
    </location>
</feature>
<gene>
    <name evidence="2" type="ORF">ED733_003198</name>
</gene>
<feature type="compositionally biased region" description="Polar residues" evidence="1">
    <location>
        <begin position="1"/>
        <end position="12"/>
    </location>
</feature>
<feature type="compositionally biased region" description="Low complexity" evidence="1">
    <location>
        <begin position="379"/>
        <end position="394"/>
    </location>
</feature>
<evidence type="ECO:0000256" key="1">
    <source>
        <dbReference type="SAM" id="MobiDB-lite"/>
    </source>
</evidence>
<evidence type="ECO:0000313" key="2">
    <source>
        <dbReference type="EMBL" id="TWU72857.1"/>
    </source>
</evidence>
<sequence>MDQPTYQTSQAPPSIGDVPQNSLPVPIQDSSSIHPPEARREQSGHRRDHVGTTATFNGHRIYVKGFWVCPFAITSGNPDHYCYQYKLVTLSRLKQHLNVIHLEHNHKVKLRTGRRRNDPMKEERFIPQEKWPALSKKMSKTDDQTWYKMFDIIFPDYKGIPQPVAPVAQAGIAVPGPRHNEGIYPLGNYEAQNAQGVPAGMQTCITSPFEKSIEHEVLAPSSFHQQGQPGHLFLAQPTAQISQSATQSSRLGLGNAGLFISVMNQDKSPESWIMVGPTVDEPNPPLAPNNSARYPLSPCSLPMSDTQSYREYCFSQETTPMPPTGSSVNYQPPMDLGTTDPMANQMFLPELNGTNCQQETLNHCDWEYTDTSFISNAPQSQDQNQQTAWQAQQQPESMYPNEGDEGCPSQPYSSSIDIYDDDSKNEIH</sequence>
<comment type="caution">
    <text evidence="2">The sequence shown here is derived from an EMBL/GenBank/DDBJ whole genome shotgun (WGS) entry which is preliminary data.</text>
</comment>
<protein>
    <submittedName>
        <fullName evidence="2">Uncharacterized protein</fullName>
    </submittedName>
</protein>
<feature type="region of interest" description="Disordered" evidence="1">
    <location>
        <begin position="1"/>
        <end position="51"/>
    </location>
</feature>
<reference evidence="3" key="1">
    <citation type="submission" date="2018-12" db="EMBL/GenBank/DDBJ databases">
        <title>The complete genome of Metarhizium rileyi, a key fungal pathogen of Lepidoptera.</title>
        <authorList>
            <person name="Binneck E."/>
            <person name="Lastra C.C.L."/>
            <person name="Sosa-Gomez D.R."/>
        </authorList>
    </citation>
    <scope>NUCLEOTIDE SEQUENCE [LARGE SCALE GENOMIC DNA]</scope>
    <source>
        <strain evidence="3">Cep018-CH2</strain>
    </source>
</reference>
<dbReference type="Proteomes" id="UP000317257">
    <property type="component" value="Unassembled WGS sequence"/>
</dbReference>
<name>A0A5C6G6X8_METRR</name>
<evidence type="ECO:0000313" key="3">
    <source>
        <dbReference type="Proteomes" id="UP000317257"/>
    </source>
</evidence>
<proteinExistence type="predicted"/>
<feature type="region of interest" description="Disordered" evidence="1">
    <location>
        <begin position="375"/>
        <end position="428"/>
    </location>
</feature>
<dbReference type="AlphaFoldDB" id="A0A5C6G6X8"/>
<accession>A0A5C6G6X8</accession>